<feature type="compositionally biased region" description="Low complexity" evidence="1">
    <location>
        <begin position="54"/>
        <end position="72"/>
    </location>
</feature>
<dbReference type="RefSeq" id="WP_189968875.1">
    <property type="nucleotide sequence ID" value="NZ_BMVL01000005.1"/>
</dbReference>
<sequence>MIASRSTSTPTGTRTFRPRAVRRLATASAVALAALALTACQDGTGIRDEGAAAVTGSAAATPPTADGATGTQGTTGGQQGTTATPAPGSASTTGGGKNGTDPAKEKGSAEPPAAGERVLCNGSNTAVTVQPVSRPLNHMLITVKNTGSKVCDLTYHPVLRFDEMQWAPAARQETRPQAVVSLAPGESGYAAAILAAADGSGEGGTTGHRLTIAFQGRTPNSGGGASAIPPLPTQGVHYDSSLTVTYWQQDIEDALGS</sequence>
<name>A0ABS4KZ15_STRAV</name>
<dbReference type="InterPro" id="IPR025326">
    <property type="entry name" value="DUF4232"/>
</dbReference>
<evidence type="ECO:0000313" key="4">
    <source>
        <dbReference type="EMBL" id="MBP2035277.1"/>
    </source>
</evidence>
<evidence type="ECO:0000313" key="5">
    <source>
        <dbReference type="Proteomes" id="UP001519310"/>
    </source>
</evidence>
<reference evidence="4 5" key="1">
    <citation type="submission" date="2021-03" db="EMBL/GenBank/DDBJ databases">
        <title>Genomic Encyclopedia of Type Strains, Phase IV (KMG-IV): sequencing the most valuable type-strain genomes for metagenomic binning, comparative biology and taxonomic classification.</title>
        <authorList>
            <person name="Goeker M."/>
        </authorList>
    </citation>
    <scope>NUCLEOTIDE SEQUENCE [LARGE SCALE GENOMIC DNA]</scope>
    <source>
        <strain evidence="4 5">DSM 40526</strain>
    </source>
</reference>
<proteinExistence type="predicted"/>
<evidence type="ECO:0000256" key="1">
    <source>
        <dbReference type="SAM" id="MobiDB-lite"/>
    </source>
</evidence>
<feature type="domain" description="DUF4232" evidence="3">
    <location>
        <begin position="120"/>
        <end position="248"/>
    </location>
</feature>
<feature type="region of interest" description="Disordered" evidence="1">
    <location>
        <begin position="54"/>
        <end position="117"/>
    </location>
</feature>
<evidence type="ECO:0000259" key="3">
    <source>
        <dbReference type="Pfam" id="PF14016"/>
    </source>
</evidence>
<comment type="caution">
    <text evidence="4">The sequence shown here is derived from an EMBL/GenBank/DDBJ whole genome shotgun (WGS) entry which is preliminary data.</text>
</comment>
<dbReference type="EMBL" id="JAGGLQ010000002">
    <property type="protein sequence ID" value="MBP2035277.1"/>
    <property type="molecule type" value="Genomic_DNA"/>
</dbReference>
<accession>A0ABS4KZ15</accession>
<organism evidence="4 5">
    <name type="scientific">Streptomyces avidinii</name>
    <dbReference type="NCBI Taxonomy" id="1895"/>
    <lineage>
        <taxon>Bacteria</taxon>
        <taxon>Bacillati</taxon>
        <taxon>Actinomycetota</taxon>
        <taxon>Actinomycetes</taxon>
        <taxon>Kitasatosporales</taxon>
        <taxon>Streptomycetaceae</taxon>
        <taxon>Streptomyces</taxon>
    </lineage>
</organism>
<protein>
    <recommendedName>
        <fullName evidence="3">DUF4232 domain-containing protein</fullName>
    </recommendedName>
</protein>
<feature type="chain" id="PRO_5046425268" description="DUF4232 domain-containing protein" evidence="2">
    <location>
        <begin position="34"/>
        <end position="257"/>
    </location>
</feature>
<evidence type="ECO:0000256" key="2">
    <source>
        <dbReference type="SAM" id="SignalP"/>
    </source>
</evidence>
<dbReference type="Proteomes" id="UP001519310">
    <property type="component" value="Unassembled WGS sequence"/>
</dbReference>
<keyword evidence="2" id="KW-0732">Signal</keyword>
<dbReference type="Pfam" id="PF14016">
    <property type="entry name" value="DUF4232"/>
    <property type="match status" value="1"/>
</dbReference>
<feature type="signal peptide" evidence="2">
    <location>
        <begin position="1"/>
        <end position="33"/>
    </location>
</feature>
<feature type="compositionally biased region" description="Low complexity" evidence="1">
    <location>
        <begin position="80"/>
        <end position="92"/>
    </location>
</feature>
<gene>
    <name evidence="4" type="ORF">J2Z77_001064</name>
</gene>
<keyword evidence="5" id="KW-1185">Reference proteome</keyword>